<reference evidence="4" key="1">
    <citation type="submission" date="2017-05" db="EMBL/GenBank/DDBJ databases">
        <title>Streptomyces olivochromogenes NBRC 3561 whole genome shotgun sequence.</title>
        <authorList>
            <person name="Dohra H."/>
            <person name="Kodani S."/>
        </authorList>
    </citation>
    <scope>NUCLEOTIDE SEQUENCE [LARGE SCALE GENOMIC DNA]</scope>
    <source>
        <strain evidence="4">NBRC 3561</strain>
    </source>
</reference>
<proteinExistence type="predicted"/>
<dbReference type="InterPro" id="IPR011010">
    <property type="entry name" value="DNA_brk_join_enz"/>
</dbReference>
<name>A0A250V5V2_STROL</name>
<dbReference type="GO" id="GO:0006310">
    <property type="term" value="P:DNA recombination"/>
    <property type="evidence" value="ECO:0007669"/>
    <property type="project" value="UniProtKB-KW"/>
</dbReference>
<dbReference type="InterPro" id="IPR002104">
    <property type="entry name" value="Integrase_catalytic"/>
</dbReference>
<dbReference type="GO" id="GO:0003677">
    <property type="term" value="F:DNA binding"/>
    <property type="evidence" value="ECO:0007669"/>
    <property type="project" value="InterPro"/>
</dbReference>
<keyword evidence="4" id="KW-1185">Reference proteome</keyword>
<evidence type="ECO:0000313" key="4">
    <source>
        <dbReference type="Proteomes" id="UP000217446"/>
    </source>
</evidence>
<protein>
    <submittedName>
        <fullName evidence="3">Integrase</fullName>
    </submittedName>
</protein>
<dbReference type="EMBL" id="BDQI01000001">
    <property type="protein sequence ID" value="GAX49535.1"/>
    <property type="molecule type" value="Genomic_DNA"/>
</dbReference>
<keyword evidence="1" id="KW-0233">DNA recombination</keyword>
<evidence type="ECO:0000259" key="2">
    <source>
        <dbReference type="PROSITE" id="PS51898"/>
    </source>
</evidence>
<dbReference type="GO" id="GO:0015074">
    <property type="term" value="P:DNA integration"/>
    <property type="evidence" value="ECO:0007669"/>
    <property type="project" value="InterPro"/>
</dbReference>
<organism evidence="3 4">
    <name type="scientific">Streptomyces olivochromogenes</name>
    <dbReference type="NCBI Taxonomy" id="1963"/>
    <lineage>
        <taxon>Bacteria</taxon>
        <taxon>Bacillati</taxon>
        <taxon>Actinomycetota</taxon>
        <taxon>Actinomycetes</taxon>
        <taxon>Kitasatosporales</taxon>
        <taxon>Streptomycetaceae</taxon>
        <taxon>Streptomyces</taxon>
    </lineage>
</organism>
<dbReference type="Proteomes" id="UP000217446">
    <property type="component" value="Unassembled WGS sequence"/>
</dbReference>
<accession>A0A250V5V2</accession>
<dbReference type="RefSeq" id="WP_067360204.1">
    <property type="nucleotide sequence ID" value="NZ_BDQI01000001.1"/>
</dbReference>
<evidence type="ECO:0000313" key="3">
    <source>
        <dbReference type="EMBL" id="GAX49535.1"/>
    </source>
</evidence>
<dbReference type="Pfam" id="PF00589">
    <property type="entry name" value="Phage_integrase"/>
    <property type="match status" value="1"/>
</dbReference>
<evidence type="ECO:0000256" key="1">
    <source>
        <dbReference type="ARBA" id="ARBA00023172"/>
    </source>
</evidence>
<sequence>MNTLGYEWSPRDLRHWFASTALSNGLPLLDVSRWLGHKSITETADTYGHLTPDATGRAVMVMDAALTLHRADLALTGVA</sequence>
<comment type="caution">
    <text evidence="3">The sequence shown here is derived from an EMBL/GenBank/DDBJ whole genome shotgun (WGS) entry which is preliminary data.</text>
</comment>
<dbReference type="InterPro" id="IPR013762">
    <property type="entry name" value="Integrase-like_cat_sf"/>
</dbReference>
<dbReference type="STRING" id="1963.AQJ27_00945"/>
<dbReference type="AlphaFoldDB" id="A0A250V5V2"/>
<dbReference type="PROSITE" id="PS51898">
    <property type="entry name" value="TYR_RECOMBINASE"/>
    <property type="match status" value="1"/>
</dbReference>
<gene>
    <name evidence="3" type="ORF">SO3561_01024</name>
</gene>
<dbReference type="SUPFAM" id="SSF56349">
    <property type="entry name" value="DNA breaking-rejoining enzymes"/>
    <property type="match status" value="1"/>
</dbReference>
<feature type="domain" description="Tyr recombinase" evidence="2">
    <location>
        <begin position="1"/>
        <end position="60"/>
    </location>
</feature>
<dbReference type="Gene3D" id="1.10.443.10">
    <property type="entry name" value="Intergrase catalytic core"/>
    <property type="match status" value="1"/>
</dbReference>